<evidence type="ECO:0000256" key="2">
    <source>
        <dbReference type="ARBA" id="ARBA00008133"/>
    </source>
</evidence>
<accession>A0A1T5HSN0</accession>
<proteinExistence type="inferred from homology"/>
<dbReference type="EC" id="4.2.1.75" evidence="3 9"/>
<dbReference type="STRING" id="889453.SAMN03080601_02901"/>
<dbReference type="Gene3D" id="3.40.50.10090">
    <property type="match status" value="2"/>
</dbReference>
<sequence length="229" mass="25210">MPEGDDIFLKIMNSFGVKVVEAPLIEVKAIDFSIPDPVLEFDWIIFTSKNALKPFLKKVSDIKNTKIAVIGNSTAEALKNIGYQADFIGSGHSGARFAEEFKELATSGDRVLLAVGKLASNVMENSLEQDFIVHRVDVYETTIPRNINLKAIAKIESDDYGYIAVSSPSAVDNLMLHMKNNKERLRFVSIGTVTSAQIRRYGIEPSGEATNQNYKGLAETIVSTINPQP</sequence>
<evidence type="ECO:0000256" key="8">
    <source>
        <dbReference type="ARBA" id="ARBA00048617"/>
    </source>
</evidence>
<organism evidence="11 12">
    <name type="scientific">Alkalitalea saponilacus</name>
    <dbReference type="NCBI Taxonomy" id="889453"/>
    <lineage>
        <taxon>Bacteria</taxon>
        <taxon>Pseudomonadati</taxon>
        <taxon>Bacteroidota</taxon>
        <taxon>Bacteroidia</taxon>
        <taxon>Marinilabiliales</taxon>
        <taxon>Marinilabiliaceae</taxon>
        <taxon>Alkalitalea</taxon>
    </lineage>
</organism>
<reference evidence="11 12" key="1">
    <citation type="submission" date="2017-02" db="EMBL/GenBank/DDBJ databases">
        <authorList>
            <person name="Peterson S.W."/>
        </authorList>
    </citation>
    <scope>NUCLEOTIDE SEQUENCE [LARGE SCALE GENOMIC DNA]</scope>
    <source>
        <strain evidence="11 12">DSM 24412</strain>
    </source>
</reference>
<evidence type="ECO:0000256" key="3">
    <source>
        <dbReference type="ARBA" id="ARBA00013109"/>
    </source>
</evidence>
<dbReference type="UniPathway" id="UPA00251">
    <property type="reaction ID" value="UER00320"/>
</dbReference>
<evidence type="ECO:0000313" key="11">
    <source>
        <dbReference type="EMBL" id="SKC23622.1"/>
    </source>
</evidence>
<comment type="function">
    <text evidence="6 9">Catalyzes cyclization of the linear tetrapyrrole, hydroxymethylbilane, to the macrocyclic uroporphyrinogen III.</text>
</comment>
<dbReference type="AlphaFoldDB" id="A0A1T5HSN0"/>
<evidence type="ECO:0000313" key="12">
    <source>
        <dbReference type="Proteomes" id="UP000191055"/>
    </source>
</evidence>
<evidence type="ECO:0000256" key="1">
    <source>
        <dbReference type="ARBA" id="ARBA00004772"/>
    </source>
</evidence>
<evidence type="ECO:0000259" key="10">
    <source>
        <dbReference type="Pfam" id="PF02602"/>
    </source>
</evidence>
<keyword evidence="12" id="KW-1185">Reference proteome</keyword>
<dbReference type="GO" id="GO:0004852">
    <property type="term" value="F:uroporphyrinogen-III synthase activity"/>
    <property type="evidence" value="ECO:0007669"/>
    <property type="project" value="UniProtKB-UniRule"/>
</dbReference>
<name>A0A1T5HSN0_9BACT</name>
<comment type="similarity">
    <text evidence="2 9">Belongs to the uroporphyrinogen-III synthase family.</text>
</comment>
<keyword evidence="5 9" id="KW-0627">Porphyrin biosynthesis</keyword>
<dbReference type="EMBL" id="FUYV01000019">
    <property type="protein sequence ID" value="SKC23622.1"/>
    <property type="molecule type" value="Genomic_DNA"/>
</dbReference>
<dbReference type="GO" id="GO:0006780">
    <property type="term" value="P:uroporphyrinogen III biosynthetic process"/>
    <property type="evidence" value="ECO:0007669"/>
    <property type="project" value="UniProtKB-UniRule"/>
</dbReference>
<dbReference type="SUPFAM" id="SSF69618">
    <property type="entry name" value="HemD-like"/>
    <property type="match status" value="1"/>
</dbReference>
<feature type="domain" description="Tetrapyrrole biosynthesis uroporphyrinogen III synthase" evidence="10">
    <location>
        <begin position="14"/>
        <end position="218"/>
    </location>
</feature>
<dbReference type="InterPro" id="IPR039793">
    <property type="entry name" value="UROS/Hem4"/>
</dbReference>
<evidence type="ECO:0000256" key="5">
    <source>
        <dbReference type="ARBA" id="ARBA00023244"/>
    </source>
</evidence>
<dbReference type="CDD" id="cd06578">
    <property type="entry name" value="HemD"/>
    <property type="match status" value="1"/>
</dbReference>
<dbReference type="Proteomes" id="UP000191055">
    <property type="component" value="Unassembled WGS sequence"/>
</dbReference>
<keyword evidence="4 9" id="KW-0456">Lyase</keyword>
<comment type="pathway">
    <text evidence="1 9">Porphyrin-containing compound metabolism; protoporphyrin-IX biosynthesis; coproporphyrinogen-III from 5-aminolevulinate: step 3/4.</text>
</comment>
<evidence type="ECO:0000256" key="6">
    <source>
        <dbReference type="ARBA" id="ARBA00037589"/>
    </source>
</evidence>
<dbReference type="Pfam" id="PF02602">
    <property type="entry name" value="HEM4"/>
    <property type="match status" value="1"/>
</dbReference>
<evidence type="ECO:0000256" key="7">
    <source>
        <dbReference type="ARBA" id="ARBA00040167"/>
    </source>
</evidence>
<comment type="catalytic activity">
    <reaction evidence="8 9">
        <text>hydroxymethylbilane = uroporphyrinogen III + H2O</text>
        <dbReference type="Rhea" id="RHEA:18965"/>
        <dbReference type="ChEBI" id="CHEBI:15377"/>
        <dbReference type="ChEBI" id="CHEBI:57308"/>
        <dbReference type="ChEBI" id="CHEBI:57845"/>
        <dbReference type="EC" id="4.2.1.75"/>
    </reaction>
</comment>
<dbReference type="PANTHER" id="PTHR38042:SF1">
    <property type="entry name" value="UROPORPHYRINOGEN-III SYNTHASE, CHLOROPLASTIC"/>
    <property type="match status" value="1"/>
</dbReference>
<evidence type="ECO:0000256" key="9">
    <source>
        <dbReference type="RuleBase" id="RU366031"/>
    </source>
</evidence>
<protein>
    <recommendedName>
        <fullName evidence="7 9">Uroporphyrinogen-III synthase</fullName>
        <ecNumber evidence="3 9">4.2.1.75</ecNumber>
    </recommendedName>
</protein>
<dbReference type="InterPro" id="IPR003754">
    <property type="entry name" value="4pyrrol_synth_uPrphyn_synth"/>
</dbReference>
<evidence type="ECO:0000256" key="4">
    <source>
        <dbReference type="ARBA" id="ARBA00023239"/>
    </source>
</evidence>
<dbReference type="InterPro" id="IPR036108">
    <property type="entry name" value="4pyrrol_syn_uPrphyn_synt_sf"/>
</dbReference>
<dbReference type="PANTHER" id="PTHR38042">
    <property type="entry name" value="UROPORPHYRINOGEN-III SYNTHASE, CHLOROPLASTIC"/>
    <property type="match status" value="1"/>
</dbReference>
<gene>
    <name evidence="11" type="ORF">SAMN03080601_02901</name>
</gene>
<dbReference type="GO" id="GO:0006782">
    <property type="term" value="P:protoporphyrinogen IX biosynthetic process"/>
    <property type="evidence" value="ECO:0007669"/>
    <property type="project" value="UniProtKB-UniRule"/>
</dbReference>